<proteinExistence type="predicted"/>
<evidence type="ECO:0000313" key="3">
    <source>
        <dbReference type="Proteomes" id="UP000182763"/>
    </source>
</evidence>
<keyword evidence="1" id="KW-0472">Membrane</keyword>
<feature type="transmembrane region" description="Helical" evidence="1">
    <location>
        <begin position="58"/>
        <end position="75"/>
    </location>
</feature>
<gene>
    <name evidence="2" type="ORF">AUK42_02785</name>
</gene>
<dbReference type="STRING" id="1805029.AUK42_02785"/>
<dbReference type="InterPro" id="IPR021737">
    <property type="entry name" value="Phage_phiKZ_Orf197"/>
</dbReference>
<dbReference type="Pfam" id="PF11750">
    <property type="entry name" value="DUF3307"/>
    <property type="match status" value="1"/>
</dbReference>
<sequence>MFLFYRLLLAHVIADFPLQTKQIFNIKMNTEWGVILHTLIVLIFSILFTFPYLENLKVIAVLLIIFLSHTVIDKLKQKHSKKADTPNLKIFLLDQVLHLSIIAVLTFNFTEKILLTSPFNNVFIDYLIHLYNNDIFIISLIGYIITVFFIPILLIYIKEEDVPFKPQKLNKQKIIKIKIPANKIVDKFYRLFLTLSAQYLDEQWTIVIFILFVVVSLISYQVSPERIEKVYNLKRIINTSLAIFIGVILKIV</sequence>
<dbReference type="AlphaFoldDB" id="A0A1J5GW09"/>
<evidence type="ECO:0008006" key="4">
    <source>
        <dbReference type="Google" id="ProtNLM"/>
    </source>
</evidence>
<feature type="transmembrane region" description="Helical" evidence="1">
    <location>
        <begin position="204"/>
        <end position="223"/>
    </location>
</feature>
<dbReference type="Proteomes" id="UP000182763">
    <property type="component" value="Unassembled WGS sequence"/>
</dbReference>
<keyword evidence="1" id="KW-0812">Transmembrane</keyword>
<dbReference type="EMBL" id="MNYY01000054">
    <property type="protein sequence ID" value="OIP71998.1"/>
    <property type="molecule type" value="Genomic_DNA"/>
</dbReference>
<comment type="caution">
    <text evidence="2">The sequence shown here is derived from an EMBL/GenBank/DDBJ whole genome shotgun (WGS) entry which is preliminary data.</text>
</comment>
<organism evidence="2 3">
    <name type="scientific">Candidatus Infernicultor aquiphilus</name>
    <dbReference type="NCBI Taxonomy" id="1805029"/>
    <lineage>
        <taxon>Bacteria</taxon>
        <taxon>Pseudomonadati</taxon>
        <taxon>Atribacterota</taxon>
        <taxon>Candidatus Phoenicimicrobiia</taxon>
        <taxon>Candidatus Pheonicimicrobiales</taxon>
        <taxon>Candidatus Phoenicimicrobiaceae</taxon>
        <taxon>Candidatus Infernicultor</taxon>
    </lineage>
</organism>
<feature type="transmembrane region" description="Helical" evidence="1">
    <location>
        <begin position="135"/>
        <end position="157"/>
    </location>
</feature>
<accession>A0A1J5GW09</accession>
<reference evidence="2 3" key="1">
    <citation type="journal article" date="2016" name="Environ. Microbiol.">
        <title>Genomic resolution of a cold subsurface aquifer community provides metabolic insights for novel microbes adapted to high CO concentrations.</title>
        <authorList>
            <person name="Probst A.J."/>
            <person name="Castelle C.J."/>
            <person name="Singh A."/>
            <person name="Brown C.T."/>
            <person name="Anantharaman K."/>
            <person name="Sharon I."/>
            <person name="Hug L.A."/>
            <person name="Burstein D."/>
            <person name="Emerson J.B."/>
            <person name="Thomas B.C."/>
            <person name="Banfield J.F."/>
        </authorList>
    </citation>
    <scope>NUCLEOTIDE SEQUENCE [LARGE SCALE GENOMIC DNA]</scope>
    <source>
        <strain evidence="2">CG2_30_33_13</strain>
    </source>
</reference>
<protein>
    <recommendedName>
        <fullName evidence="4">DUF3307 domain-containing protein</fullName>
    </recommendedName>
</protein>
<feature type="transmembrane region" description="Helical" evidence="1">
    <location>
        <begin position="32"/>
        <end position="52"/>
    </location>
</feature>
<keyword evidence="1" id="KW-1133">Transmembrane helix</keyword>
<evidence type="ECO:0000256" key="1">
    <source>
        <dbReference type="SAM" id="Phobius"/>
    </source>
</evidence>
<name>A0A1J5GW09_9BACT</name>
<evidence type="ECO:0000313" key="2">
    <source>
        <dbReference type="EMBL" id="OIP71998.1"/>
    </source>
</evidence>